<evidence type="ECO:0000256" key="1">
    <source>
        <dbReference type="SAM" id="MobiDB-lite"/>
    </source>
</evidence>
<dbReference type="GO" id="GO:0033553">
    <property type="term" value="C:rDNA heterochromatin"/>
    <property type="evidence" value="ECO:0007669"/>
    <property type="project" value="TreeGrafter"/>
</dbReference>
<keyword evidence="5" id="KW-1185">Reference proteome</keyword>
<accession>A0A1E3K387</accession>
<dbReference type="GO" id="GO:0030466">
    <property type="term" value="P:silent mating-type cassette heterochromatin formation"/>
    <property type="evidence" value="ECO:0007669"/>
    <property type="project" value="TreeGrafter"/>
</dbReference>
<dbReference type="GO" id="GO:0031934">
    <property type="term" value="C:mating-type region heterochromatin"/>
    <property type="evidence" value="ECO:0007669"/>
    <property type="project" value="TreeGrafter"/>
</dbReference>
<dbReference type="RefSeq" id="XP_019034992.1">
    <property type="nucleotide sequence ID" value="XM_019173266.1"/>
</dbReference>
<feature type="compositionally biased region" description="Acidic residues" evidence="1">
    <location>
        <begin position="200"/>
        <end position="211"/>
    </location>
</feature>
<name>A0A1E3K387_9TREE</name>
<dbReference type="InterPro" id="IPR038986">
    <property type="entry name" value="Clr2"/>
</dbReference>
<feature type="compositionally biased region" description="Low complexity" evidence="1">
    <location>
        <begin position="156"/>
        <end position="169"/>
    </location>
</feature>
<feature type="domain" description="Cryptic loci regulator 2 C-terminal" evidence="2">
    <location>
        <begin position="443"/>
        <end position="581"/>
    </location>
</feature>
<reference evidence="4 5" key="1">
    <citation type="submission" date="2016-06" db="EMBL/GenBank/DDBJ databases">
        <title>Evolution of pathogenesis and genome organization in the Tremellales.</title>
        <authorList>
            <person name="Cuomo C."/>
            <person name="Litvintseva A."/>
            <person name="Heitman J."/>
            <person name="Chen Y."/>
            <person name="Sun S."/>
            <person name="Springer D."/>
            <person name="Dromer F."/>
            <person name="Young S."/>
            <person name="Zeng Q."/>
            <person name="Chapman S."/>
            <person name="Gujja S."/>
            <person name="Saif S."/>
            <person name="Birren B."/>
        </authorList>
    </citation>
    <scope>NUCLEOTIDE SEQUENCE [LARGE SCALE GENOMIC DNA]</scope>
    <source>
        <strain evidence="4 5">CBS 7118</strain>
    </source>
</reference>
<dbReference type="AlphaFoldDB" id="A0A1E3K387"/>
<sequence length="668" mass="76008">MPTSPSHPSLVWPRSDGDPSRWPQVSAPSDTDWYFQEVPETDGRWVYYEQKTAEVLCRHLGLDVDVTKQRMPLPDGYKVYAHRKRQGDGSLRTDYYVYGSTTVLRFRSTREFEQHAIWLFDPSIPLEEHEKCGCPYGKSKRSSRQSLPATLKRSRLSAAASMSSAPGAAKRPRRSLGAIEYRHHNTPRKRTQRQLTEQMSDLDDDIEDPEGPEIPPTVPDRANELLSGQRFRRGELIWFKCGPFTAPAGTDTQGVGPIGLWPGLVSSYDHRVRTLSTTTRNGDMTQVILHYIEYHIRPLGCLDPKTEVRRDAKDLMPWLGGTGLFEGGLDQYDVIGDQAMAALRRGANAAAEQILSTGAKTRSEFEQMIKLLPGWGDKWGKPLKFEELEDWDVIVMRLAYGIRLASSIASCWTQTDKITPLEDDLDLTEEDHIAVKNHELFLYQGLYSGGERIWLEDMVRIKKSRAELFSESHMLKGSNGSDSRCMTLIIRKICVVPQLELSAEGKREYRCIVYGDLFELEELESKSDVEKLVTATGEEGMGQKPVVEAYTPPKGFRYRKLNPDDSETMTDVCDIAGRMYPDLLDYDTQNWLIDPLNPEVSKGRQTPDDHHWSLMGLRPGLATASISATWKKDLANVVFFAPRTTWEEMTKYYERLVRDRLELDKLEG</sequence>
<protein>
    <recommendedName>
        <fullName evidence="6">Cryptic loci regulator 2 N-terminal domain-containing protein</fullName>
    </recommendedName>
</protein>
<evidence type="ECO:0008006" key="6">
    <source>
        <dbReference type="Google" id="ProtNLM"/>
    </source>
</evidence>
<dbReference type="GO" id="GO:0070824">
    <property type="term" value="C:SHREC complex"/>
    <property type="evidence" value="ECO:0007669"/>
    <property type="project" value="InterPro"/>
</dbReference>
<dbReference type="EMBL" id="AWGH01000002">
    <property type="protein sequence ID" value="ODO07515.1"/>
    <property type="molecule type" value="Genomic_DNA"/>
</dbReference>
<dbReference type="PANTHER" id="PTHR38046:SF1">
    <property type="entry name" value="CRYPTIC LOCI REGULATOR 2"/>
    <property type="match status" value="1"/>
</dbReference>
<evidence type="ECO:0000313" key="5">
    <source>
        <dbReference type="Proteomes" id="UP000094819"/>
    </source>
</evidence>
<feature type="domain" description="Cryptic loci regulator 2 N-terminal" evidence="3">
    <location>
        <begin position="73"/>
        <end position="135"/>
    </location>
</feature>
<dbReference type="Pfam" id="PF16761">
    <property type="entry name" value="Clr2_transil"/>
    <property type="match status" value="1"/>
</dbReference>
<dbReference type="InterPro" id="IPR031915">
    <property type="entry name" value="Clr2_N"/>
</dbReference>
<feature type="region of interest" description="Disordered" evidence="1">
    <location>
        <begin position="135"/>
        <end position="221"/>
    </location>
</feature>
<dbReference type="InterPro" id="IPR018839">
    <property type="entry name" value="Tscrpt-silencing_Clr2_C"/>
</dbReference>
<dbReference type="PANTHER" id="PTHR38046">
    <property type="entry name" value="CRYPTIC LOCI REGULATOR 2"/>
    <property type="match status" value="1"/>
</dbReference>
<dbReference type="Pfam" id="PF10383">
    <property type="entry name" value="Clr2"/>
    <property type="match status" value="1"/>
</dbReference>
<evidence type="ECO:0000259" key="3">
    <source>
        <dbReference type="Pfam" id="PF16761"/>
    </source>
</evidence>
<comment type="caution">
    <text evidence="4">The sequence shown here is derived from an EMBL/GenBank/DDBJ whole genome shotgun (WGS) entry which is preliminary data.</text>
</comment>
<gene>
    <name evidence="4" type="ORF">L198_01094</name>
</gene>
<dbReference type="OrthoDB" id="2421327at2759"/>
<dbReference type="GeneID" id="30190307"/>
<feature type="region of interest" description="Disordered" evidence="1">
    <location>
        <begin position="1"/>
        <end position="28"/>
    </location>
</feature>
<proteinExistence type="predicted"/>
<dbReference type="Proteomes" id="UP000094819">
    <property type="component" value="Unassembled WGS sequence"/>
</dbReference>
<evidence type="ECO:0000313" key="4">
    <source>
        <dbReference type="EMBL" id="ODO07515.1"/>
    </source>
</evidence>
<evidence type="ECO:0000259" key="2">
    <source>
        <dbReference type="Pfam" id="PF10383"/>
    </source>
</evidence>
<organism evidence="4 5">
    <name type="scientific">Cryptococcus wingfieldii CBS 7118</name>
    <dbReference type="NCBI Taxonomy" id="1295528"/>
    <lineage>
        <taxon>Eukaryota</taxon>
        <taxon>Fungi</taxon>
        <taxon>Dikarya</taxon>
        <taxon>Basidiomycota</taxon>
        <taxon>Agaricomycotina</taxon>
        <taxon>Tremellomycetes</taxon>
        <taxon>Tremellales</taxon>
        <taxon>Cryptococcaceae</taxon>
        <taxon>Cryptococcus</taxon>
    </lineage>
</organism>